<dbReference type="InterPro" id="IPR028087">
    <property type="entry name" value="Tad_N"/>
</dbReference>
<feature type="domain" description="Putative Flp pilus-assembly TadG-like N-terminal" evidence="2">
    <location>
        <begin position="28"/>
        <end position="73"/>
    </location>
</feature>
<organism evidence="3 4">
    <name type="scientific">Sulfitobacter aestuarii</name>
    <dbReference type="NCBI Taxonomy" id="2161676"/>
    <lineage>
        <taxon>Bacteria</taxon>
        <taxon>Pseudomonadati</taxon>
        <taxon>Pseudomonadota</taxon>
        <taxon>Alphaproteobacteria</taxon>
        <taxon>Rhodobacterales</taxon>
        <taxon>Roseobacteraceae</taxon>
        <taxon>Sulfitobacter</taxon>
    </lineage>
</organism>
<evidence type="ECO:0000259" key="2">
    <source>
        <dbReference type="Pfam" id="PF13400"/>
    </source>
</evidence>
<evidence type="ECO:0000256" key="1">
    <source>
        <dbReference type="SAM" id="Phobius"/>
    </source>
</evidence>
<keyword evidence="1" id="KW-0472">Membrane</keyword>
<protein>
    <submittedName>
        <fullName evidence="3">Pilus assembly protein TadG-related protein</fullName>
    </submittedName>
</protein>
<keyword evidence="1" id="KW-1133">Transmembrane helix</keyword>
<dbReference type="SUPFAM" id="SSF53300">
    <property type="entry name" value="vWA-like"/>
    <property type="match status" value="1"/>
</dbReference>
<dbReference type="InterPro" id="IPR036465">
    <property type="entry name" value="vWFA_dom_sf"/>
</dbReference>
<dbReference type="EMBL" id="JBHUMP010000002">
    <property type="protein sequence ID" value="MFD2738411.1"/>
    <property type="molecule type" value="Genomic_DNA"/>
</dbReference>
<evidence type="ECO:0000313" key="3">
    <source>
        <dbReference type="EMBL" id="MFD2738411.1"/>
    </source>
</evidence>
<dbReference type="Gene3D" id="3.40.50.410">
    <property type="entry name" value="von Willebrand factor, type A domain"/>
    <property type="match status" value="1"/>
</dbReference>
<dbReference type="Pfam" id="PF13400">
    <property type="entry name" value="Tad"/>
    <property type="match status" value="1"/>
</dbReference>
<accession>A0ABW5U039</accession>
<comment type="caution">
    <text evidence="3">The sequence shown here is derived from an EMBL/GenBank/DDBJ whole genome shotgun (WGS) entry which is preliminary data.</text>
</comment>
<reference evidence="4" key="1">
    <citation type="journal article" date="2019" name="Int. J. Syst. Evol. Microbiol.">
        <title>The Global Catalogue of Microorganisms (GCM) 10K type strain sequencing project: providing services to taxonomists for standard genome sequencing and annotation.</title>
        <authorList>
            <consortium name="The Broad Institute Genomics Platform"/>
            <consortium name="The Broad Institute Genome Sequencing Center for Infectious Disease"/>
            <person name="Wu L."/>
            <person name="Ma J."/>
        </authorList>
    </citation>
    <scope>NUCLEOTIDE SEQUENCE [LARGE SCALE GENOMIC DNA]</scope>
    <source>
        <strain evidence="4">TISTR 2562</strain>
    </source>
</reference>
<keyword evidence="1" id="KW-0812">Transmembrane</keyword>
<evidence type="ECO:0000313" key="4">
    <source>
        <dbReference type="Proteomes" id="UP001597474"/>
    </source>
</evidence>
<feature type="transmembrane region" description="Helical" evidence="1">
    <location>
        <begin position="29"/>
        <end position="52"/>
    </location>
</feature>
<gene>
    <name evidence="3" type="ORF">ACFSUD_02400</name>
</gene>
<dbReference type="RefSeq" id="WP_386371128.1">
    <property type="nucleotide sequence ID" value="NZ_JBHUMP010000002.1"/>
</dbReference>
<sequence>MKIDPHPVREKDRNAGLCTRRFFREEDGMVTIFVCYMILIMLMIGGIGVDVMRNEMERTRIQSVSDRAVLAAADLDQPLDPKTVVEDYFAKSGMSDYLASVVVDEGLNYRTVEVDAKSTMKTQFMKMMGVDTLIVPARAKAEEKVNKVEISMVLDISGSMRENNKMENLHVAAGKFIDTVLRPETRDLISINVVPYTAQVNVGRAIFDELNIDRTHYFAHCVDFEQSDFHVAGLEQAKKYTHMQYFEAGYNWNKKKTENSINNPGCPKRSFEEVAAFSQSNTDLKSRINQFRPRANTAIHLGMKWGVAMLDPSFRTITQKLPVDTAFAARPADYTDIETMKTVILMTDGKNVNTVRIRNEKYANSSHRRDWSIYPLYYWLEKNVKKQRKYGDWAYIKYSSGQADTMLQNICNAAKAKKIIIWSIGFEVSNDSAQVMRDCASSPSHFFRVEGVEISEAFEAIARQINQLRLVL</sequence>
<dbReference type="Proteomes" id="UP001597474">
    <property type="component" value="Unassembled WGS sequence"/>
</dbReference>
<keyword evidence="4" id="KW-1185">Reference proteome</keyword>
<name>A0ABW5U039_9RHOB</name>
<proteinExistence type="predicted"/>